<evidence type="ECO:0000313" key="2">
    <source>
        <dbReference type="EMBL" id="KAJ9610715.1"/>
    </source>
</evidence>
<evidence type="ECO:0008006" key="4">
    <source>
        <dbReference type="Google" id="ProtNLM"/>
    </source>
</evidence>
<dbReference type="PANTHER" id="PTHR36167">
    <property type="entry name" value="C2H2 FINGER DOMAIN TRANSCRIPTION FACTOR (EUROFUNG)-RELATED"/>
    <property type="match status" value="1"/>
</dbReference>
<reference evidence="2" key="1">
    <citation type="submission" date="2022-10" db="EMBL/GenBank/DDBJ databases">
        <title>Culturing micro-colonial fungi from biological soil crusts in the Mojave desert and describing Neophaeococcomyces mojavensis, and introducing the new genera and species Taxawa tesnikishii.</title>
        <authorList>
            <person name="Kurbessoian T."/>
            <person name="Stajich J.E."/>
        </authorList>
    </citation>
    <scope>NUCLEOTIDE SEQUENCE</scope>
    <source>
        <strain evidence="2">TK_41</strain>
    </source>
</reference>
<dbReference type="InterPro" id="IPR039327">
    <property type="entry name" value="CON7-like"/>
</dbReference>
<accession>A0AA38XC43</accession>
<dbReference type="Proteomes" id="UP001172673">
    <property type="component" value="Unassembled WGS sequence"/>
</dbReference>
<sequence length="556" mass="61301">MSGVEIVGLAASVLQIADLGWKTSYKLYAFSKKIHNAGKTIELVSQDISATGAVLRHFGDEIGKDEKANLDSRLCSQGLISGARKLVEECNELFKEIDHGIGGKGGNEVVLGFKQKLKWSYLEPLIELLRANLERLKSTLALMLNVLMYAEQRSREDQAAILETQTVVASFAAQSADTEEQIVQPRNRIEGKPAVSQDPGLAATAFNSRPTHGMLSQRQTLNASPRATLANESFDRGITDNTPHTSQPPAVDMATAFQGIKSFPDGQRPQQDPITETLYDHIKEVRKGGPLINLLNLEHQRALIEKLLQKVRSRCYSIDQGARNRMHEGVLNLHWMEWSPLRSLYGDHLLQELLAQSPILAQHWHCRLGAVKAAARAGRYLAGDEIAGVESSGTPPSLSTTSDINGQHTEYSVRPRNAPGGPPRPIEQAPSPLDPGPSRHMSRGNSSTVDLLGSLPSNSSPSHHSSGPTESMADVRNADNIRQQERRLHVADRDEGVIRRERPASALLERSTEDVAMVDYFDSRICEEPALDFSDWRLWEPKLSPESHDLEIATDT</sequence>
<comment type="caution">
    <text evidence="2">The sequence shown here is derived from an EMBL/GenBank/DDBJ whole genome shotgun (WGS) entry which is preliminary data.</text>
</comment>
<organism evidence="2 3">
    <name type="scientific">Cladophialophora chaetospira</name>
    <dbReference type="NCBI Taxonomy" id="386627"/>
    <lineage>
        <taxon>Eukaryota</taxon>
        <taxon>Fungi</taxon>
        <taxon>Dikarya</taxon>
        <taxon>Ascomycota</taxon>
        <taxon>Pezizomycotina</taxon>
        <taxon>Eurotiomycetes</taxon>
        <taxon>Chaetothyriomycetidae</taxon>
        <taxon>Chaetothyriales</taxon>
        <taxon>Herpotrichiellaceae</taxon>
        <taxon>Cladophialophora</taxon>
    </lineage>
</organism>
<evidence type="ECO:0000313" key="3">
    <source>
        <dbReference type="Proteomes" id="UP001172673"/>
    </source>
</evidence>
<name>A0AA38XC43_9EURO</name>
<dbReference type="EMBL" id="JAPDRK010000007">
    <property type="protein sequence ID" value="KAJ9610715.1"/>
    <property type="molecule type" value="Genomic_DNA"/>
</dbReference>
<gene>
    <name evidence="2" type="ORF">H2200_005492</name>
</gene>
<dbReference type="AlphaFoldDB" id="A0AA38XC43"/>
<dbReference type="GO" id="GO:0006355">
    <property type="term" value="P:regulation of DNA-templated transcription"/>
    <property type="evidence" value="ECO:0007669"/>
    <property type="project" value="InterPro"/>
</dbReference>
<feature type="compositionally biased region" description="Low complexity" evidence="1">
    <location>
        <begin position="451"/>
        <end position="468"/>
    </location>
</feature>
<keyword evidence="3" id="KW-1185">Reference proteome</keyword>
<dbReference type="PANTHER" id="PTHR36167:SF4">
    <property type="entry name" value="FUNGAL N-TERMINAL DOMAIN-CONTAINING PROTEIN"/>
    <property type="match status" value="1"/>
</dbReference>
<evidence type="ECO:0000256" key="1">
    <source>
        <dbReference type="SAM" id="MobiDB-lite"/>
    </source>
</evidence>
<feature type="region of interest" description="Disordered" evidence="1">
    <location>
        <begin position="410"/>
        <end position="474"/>
    </location>
</feature>
<proteinExistence type="predicted"/>
<protein>
    <recommendedName>
        <fullName evidence="4">Fungal N-terminal domain-containing protein</fullName>
    </recommendedName>
</protein>